<dbReference type="InterPro" id="IPR036291">
    <property type="entry name" value="NAD(P)-bd_dom_sf"/>
</dbReference>
<protein>
    <submittedName>
        <fullName evidence="2">Uncharacterized protein</fullName>
    </submittedName>
</protein>
<feature type="signal peptide" evidence="1">
    <location>
        <begin position="1"/>
        <end position="16"/>
    </location>
</feature>
<proteinExistence type="predicted"/>
<dbReference type="PANTHER" id="PTHR44375">
    <property type="entry name" value="BETA-KETOACYL-ACP REDUCTASE-LIKE PROTEIN-RELATED"/>
    <property type="match status" value="1"/>
</dbReference>
<dbReference type="PANTHER" id="PTHR44375:SF2">
    <property type="entry name" value="BETA-KETOACYL-ACP REDUCTASE-LIKE PROTEIN-RELATED"/>
    <property type="match status" value="1"/>
</dbReference>
<dbReference type="Proteomes" id="UP000636800">
    <property type="component" value="Chromosome 7"/>
</dbReference>
<dbReference type="PRINTS" id="PR00081">
    <property type="entry name" value="GDHRDH"/>
</dbReference>
<keyword evidence="3" id="KW-1185">Reference proteome</keyword>
<dbReference type="EMBL" id="JADCNL010000007">
    <property type="protein sequence ID" value="KAG0474169.1"/>
    <property type="molecule type" value="Genomic_DNA"/>
</dbReference>
<feature type="chain" id="PRO_5032928691" evidence="1">
    <location>
        <begin position="17"/>
        <end position="114"/>
    </location>
</feature>
<comment type="caution">
    <text evidence="2">The sequence shown here is derived from an EMBL/GenBank/DDBJ whole genome shotgun (WGS) entry which is preliminary data.</text>
</comment>
<dbReference type="SUPFAM" id="SSF51735">
    <property type="entry name" value="NAD(P)-binding Rossmann-fold domains"/>
    <property type="match status" value="1"/>
</dbReference>
<dbReference type="PRINTS" id="PR00080">
    <property type="entry name" value="SDRFAMILY"/>
</dbReference>
<accession>A0A835QKA1</accession>
<dbReference type="CDD" id="cd05233">
    <property type="entry name" value="SDR_c"/>
    <property type="match status" value="1"/>
</dbReference>
<evidence type="ECO:0000313" key="3">
    <source>
        <dbReference type="Proteomes" id="UP000636800"/>
    </source>
</evidence>
<dbReference type="Gene3D" id="3.40.50.720">
    <property type="entry name" value="NAD(P)-binding Rossmann-like Domain"/>
    <property type="match status" value="1"/>
</dbReference>
<sequence length="114" mass="12457">MKLAVLLAVRFWEANLVTIGSILERLVGSVNYSLDWSEDEWHDNLFTNLIGSWLVSKHVCRLMRDAKQKGSVVNISSIGGIDRGHIPGGLGYNASKTGLNAVTKVMAIELGIYG</sequence>
<gene>
    <name evidence="2" type="ORF">HPP92_016026</name>
</gene>
<dbReference type="AlphaFoldDB" id="A0A835QKA1"/>
<name>A0A835QKA1_VANPL</name>
<organism evidence="2 3">
    <name type="scientific">Vanilla planifolia</name>
    <name type="common">Vanilla</name>
    <dbReference type="NCBI Taxonomy" id="51239"/>
    <lineage>
        <taxon>Eukaryota</taxon>
        <taxon>Viridiplantae</taxon>
        <taxon>Streptophyta</taxon>
        <taxon>Embryophyta</taxon>
        <taxon>Tracheophyta</taxon>
        <taxon>Spermatophyta</taxon>
        <taxon>Magnoliopsida</taxon>
        <taxon>Liliopsida</taxon>
        <taxon>Asparagales</taxon>
        <taxon>Orchidaceae</taxon>
        <taxon>Vanilloideae</taxon>
        <taxon>Vanilleae</taxon>
        <taxon>Vanilla</taxon>
    </lineage>
</organism>
<dbReference type="OrthoDB" id="416222at2759"/>
<reference evidence="2 3" key="1">
    <citation type="journal article" date="2020" name="Nat. Food">
        <title>A phased Vanilla planifolia genome enables genetic improvement of flavour and production.</title>
        <authorList>
            <person name="Hasing T."/>
            <person name="Tang H."/>
            <person name="Brym M."/>
            <person name="Khazi F."/>
            <person name="Huang T."/>
            <person name="Chambers A.H."/>
        </authorList>
    </citation>
    <scope>NUCLEOTIDE SEQUENCE [LARGE SCALE GENOMIC DNA]</scope>
    <source>
        <tissue evidence="2">Leaf</tissue>
    </source>
</reference>
<keyword evidence="1" id="KW-0732">Signal</keyword>
<evidence type="ECO:0000313" key="2">
    <source>
        <dbReference type="EMBL" id="KAG0474169.1"/>
    </source>
</evidence>
<dbReference type="Pfam" id="PF00106">
    <property type="entry name" value="adh_short"/>
    <property type="match status" value="1"/>
</dbReference>
<evidence type="ECO:0000256" key="1">
    <source>
        <dbReference type="SAM" id="SignalP"/>
    </source>
</evidence>
<dbReference type="InterPro" id="IPR002347">
    <property type="entry name" value="SDR_fam"/>
</dbReference>